<dbReference type="AlphaFoldDB" id="W4GIH7"/>
<dbReference type="VEuPathDB" id="FungiDB:H257_07505"/>
<proteinExistence type="predicted"/>
<dbReference type="PANTHER" id="PTHR37984">
    <property type="entry name" value="PROTEIN CBG26694"/>
    <property type="match status" value="1"/>
</dbReference>
<dbReference type="SUPFAM" id="SSF56672">
    <property type="entry name" value="DNA/RNA polymerases"/>
    <property type="match status" value="1"/>
</dbReference>
<dbReference type="GO" id="GO:0003824">
    <property type="term" value="F:catalytic activity"/>
    <property type="evidence" value="ECO:0007669"/>
    <property type="project" value="UniProtKB-KW"/>
</dbReference>
<dbReference type="STRING" id="112090.W4GIH7"/>
<dbReference type="InterPro" id="IPR043502">
    <property type="entry name" value="DNA/RNA_pol_sf"/>
</dbReference>
<dbReference type="Gene3D" id="3.30.70.270">
    <property type="match status" value="2"/>
</dbReference>
<name>W4GIH7_APHAT</name>
<dbReference type="OrthoDB" id="415724at2759"/>
<dbReference type="PANTHER" id="PTHR37984:SF5">
    <property type="entry name" value="PROTEIN NYNRIN-LIKE"/>
    <property type="match status" value="1"/>
</dbReference>
<dbReference type="InterPro" id="IPR050951">
    <property type="entry name" value="Retrovirus_Pol_polyprotein"/>
</dbReference>
<evidence type="ECO:0000313" key="3">
    <source>
        <dbReference type="EMBL" id="ETV79515.1"/>
    </source>
</evidence>
<sequence>MIPEDQAHLVEDIGCTIELTVAETTAASTAAHATMQEEVAQMNSHGRNLEDSLCVARETMATLEEQSSILTTHGRTLQDSLQIAQDKIARLSRGLESSDTVSAPRLKPIKLEFAMFGGAESGKLLHWLYKSKLPLTPSASPTKPLAWLLRCRTQRDVREVHSCASPAQSDRDVHLRRVIEDLRANGHEANLAKCMFGVDEIPVLGNLMGVNGCGADPDKVKAISHLALKTDLHKYSHNFATIAQPLFRLFLKDAPWVWDYACQSAFEGLKLNRPDLGTPGLQQPFSVVCDALQFTIGCRVMQLDASGHPRRGSYQSRQPHAAERAYPVHVLELLSMK</sequence>
<evidence type="ECO:0000259" key="2">
    <source>
        <dbReference type="Pfam" id="PF17919"/>
    </source>
</evidence>
<dbReference type="InterPro" id="IPR041577">
    <property type="entry name" value="RT_RNaseH_2"/>
</dbReference>
<dbReference type="InterPro" id="IPR043128">
    <property type="entry name" value="Rev_trsase/Diguanyl_cyclase"/>
</dbReference>
<dbReference type="EMBL" id="KI913128">
    <property type="protein sequence ID" value="ETV79515.1"/>
    <property type="molecule type" value="Genomic_DNA"/>
</dbReference>
<dbReference type="RefSeq" id="XP_009831356.1">
    <property type="nucleotide sequence ID" value="XM_009833054.1"/>
</dbReference>
<accession>W4GIH7</accession>
<keyword evidence="1" id="KW-0511">Multifunctional enzyme</keyword>
<dbReference type="GeneID" id="20809501"/>
<protein>
    <recommendedName>
        <fullName evidence="2">Reverse transcriptase/retrotransposon-derived protein RNase H-like domain-containing protein</fullName>
    </recommendedName>
</protein>
<dbReference type="Pfam" id="PF17919">
    <property type="entry name" value="RT_RNaseH_2"/>
    <property type="match status" value="1"/>
</dbReference>
<reference evidence="3" key="1">
    <citation type="submission" date="2013-12" db="EMBL/GenBank/DDBJ databases">
        <title>The Genome Sequence of Aphanomyces astaci APO3.</title>
        <authorList>
            <consortium name="The Broad Institute Genomics Platform"/>
            <person name="Russ C."/>
            <person name="Tyler B."/>
            <person name="van West P."/>
            <person name="Dieguez-Uribeondo J."/>
            <person name="Young S.K."/>
            <person name="Zeng Q."/>
            <person name="Gargeya S."/>
            <person name="Fitzgerald M."/>
            <person name="Abouelleil A."/>
            <person name="Alvarado L."/>
            <person name="Chapman S.B."/>
            <person name="Gainer-Dewar J."/>
            <person name="Goldberg J."/>
            <person name="Griggs A."/>
            <person name="Gujja S."/>
            <person name="Hansen M."/>
            <person name="Howarth C."/>
            <person name="Imamovic A."/>
            <person name="Ireland A."/>
            <person name="Larimer J."/>
            <person name="McCowan C."/>
            <person name="Murphy C."/>
            <person name="Pearson M."/>
            <person name="Poon T.W."/>
            <person name="Priest M."/>
            <person name="Roberts A."/>
            <person name="Saif S."/>
            <person name="Shea T."/>
            <person name="Sykes S."/>
            <person name="Wortman J."/>
            <person name="Nusbaum C."/>
            <person name="Birren B."/>
        </authorList>
    </citation>
    <scope>NUCLEOTIDE SEQUENCE [LARGE SCALE GENOMIC DNA]</scope>
    <source>
        <strain evidence="3">APO3</strain>
    </source>
</reference>
<feature type="domain" description="Reverse transcriptase/retrotransposon-derived protein RNase H-like" evidence="2">
    <location>
        <begin position="258"/>
        <end position="336"/>
    </location>
</feature>
<gene>
    <name evidence="3" type="ORF">H257_07505</name>
</gene>
<organism evidence="3">
    <name type="scientific">Aphanomyces astaci</name>
    <name type="common">Crayfish plague agent</name>
    <dbReference type="NCBI Taxonomy" id="112090"/>
    <lineage>
        <taxon>Eukaryota</taxon>
        <taxon>Sar</taxon>
        <taxon>Stramenopiles</taxon>
        <taxon>Oomycota</taxon>
        <taxon>Saprolegniomycetes</taxon>
        <taxon>Saprolegniales</taxon>
        <taxon>Verrucalvaceae</taxon>
        <taxon>Aphanomyces</taxon>
    </lineage>
</organism>
<evidence type="ECO:0000256" key="1">
    <source>
        <dbReference type="ARBA" id="ARBA00023268"/>
    </source>
</evidence>